<evidence type="ECO:0000313" key="1">
    <source>
        <dbReference type="EMBL" id="SUZ82710.1"/>
    </source>
</evidence>
<dbReference type="NCBIfam" id="TIGR01209">
    <property type="entry name" value="RNA ligase"/>
    <property type="match status" value="1"/>
</dbReference>
<dbReference type="SUPFAM" id="SSF56091">
    <property type="entry name" value="DNA ligase/mRNA capping enzyme, catalytic domain"/>
    <property type="match status" value="1"/>
</dbReference>
<dbReference type="Gene3D" id="3.30.470.30">
    <property type="entry name" value="DNA ligase/mRNA capping enzyme"/>
    <property type="match status" value="1"/>
</dbReference>
<name>A0A381QUA3_9ZZZZ</name>
<protein>
    <recommendedName>
        <fullName evidence="2">RNA ligase domain-containing protein</fullName>
    </recommendedName>
</protein>
<dbReference type="Gene3D" id="3.30.70.2160">
    <property type="match status" value="1"/>
</dbReference>
<dbReference type="PRINTS" id="PR01048">
    <property type="entry name" value="Y414FAMILY"/>
</dbReference>
<dbReference type="InterPro" id="IPR001072">
    <property type="entry name" value="RNA_ligase_Pab1020"/>
</dbReference>
<dbReference type="AlphaFoldDB" id="A0A381QUA3"/>
<gene>
    <name evidence="1" type="ORF">METZ01_LOCUS35564</name>
</gene>
<sequence length="344" mass="38319">MGDHKSYRVERKATCLGQGLVVAGAGVIPDYPRIRRVYHLTNAIVKYYYSPFYLEAQVPGYHVRVAWRGGSEVAFTRDGRYCAFSSDRASELIPRAFFEEHPDLIVCLSIAGAGIPYIAPSCNGNSGDVVAWGTEILQCGVREPLATHKRYALFDKFEIENVPRIGPLDAEDISKITDWMRSLDNSGTRGVILKPSEPHHRPLKYALPSAQFSELLTLLELGKDETDLCRKRLFQACCAASELELPSSSWNWEAVGQSLLAGLAGGIDQVVKGDTLATEHSVWLSNKESAECLLAQLGEREMGTSIEPVSLLSENKGWRLRFRRQFVETTAAMQRRMSGISYRD</sequence>
<proteinExistence type="predicted"/>
<evidence type="ECO:0008006" key="2">
    <source>
        <dbReference type="Google" id="ProtNLM"/>
    </source>
</evidence>
<accession>A0A381QUA3</accession>
<dbReference type="EMBL" id="UINC01001519">
    <property type="protein sequence ID" value="SUZ82710.1"/>
    <property type="molecule type" value="Genomic_DNA"/>
</dbReference>
<reference evidence="1" key="1">
    <citation type="submission" date="2018-05" db="EMBL/GenBank/DDBJ databases">
        <authorList>
            <person name="Lanie J.A."/>
            <person name="Ng W.-L."/>
            <person name="Kazmierczak K.M."/>
            <person name="Andrzejewski T.M."/>
            <person name="Davidsen T.M."/>
            <person name="Wayne K.J."/>
            <person name="Tettelin H."/>
            <person name="Glass J.I."/>
            <person name="Rusch D."/>
            <person name="Podicherti R."/>
            <person name="Tsui H.-C.T."/>
            <person name="Winkler M.E."/>
        </authorList>
    </citation>
    <scope>NUCLEOTIDE SEQUENCE</scope>
</reference>
<dbReference type="Gene3D" id="3.30.1490.70">
    <property type="match status" value="1"/>
</dbReference>
<organism evidence="1">
    <name type="scientific">marine metagenome</name>
    <dbReference type="NCBI Taxonomy" id="408172"/>
    <lineage>
        <taxon>unclassified sequences</taxon>
        <taxon>metagenomes</taxon>
        <taxon>ecological metagenomes</taxon>
    </lineage>
</organism>